<name>A0A3R6IK52_9BACT</name>
<organism evidence="1 2">
    <name type="scientific">Segatella copri</name>
    <dbReference type="NCBI Taxonomy" id="165179"/>
    <lineage>
        <taxon>Bacteria</taxon>
        <taxon>Pseudomonadati</taxon>
        <taxon>Bacteroidota</taxon>
        <taxon>Bacteroidia</taxon>
        <taxon>Bacteroidales</taxon>
        <taxon>Prevotellaceae</taxon>
        <taxon>Segatella</taxon>
    </lineage>
</organism>
<reference evidence="1 2" key="1">
    <citation type="submission" date="2018-08" db="EMBL/GenBank/DDBJ databases">
        <title>A genome reference for cultivated species of the human gut microbiota.</title>
        <authorList>
            <person name="Zou Y."/>
            <person name="Xue W."/>
            <person name="Luo G."/>
        </authorList>
    </citation>
    <scope>NUCLEOTIDE SEQUENCE [LARGE SCALE GENOMIC DNA]</scope>
    <source>
        <strain evidence="1 2">AF46-2NS</strain>
    </source>
</reference>
<dbReference type="Proteomes" id="UP000286211">
    <property type="component" value="Unassembled WGS sequence"/>
</dbReference>
<dbReference type="EMBL" id="QRNB01000101">
    <property type="protein sequence ID" value="RHK08059.1"/>
    <property type="molecule type" value="Genomic_DNA"/>
</dbReference>
<dbReference type="AlphaFoldDB" id="A0A3R6IK52"/>
<sequence length="157" mass="18587">MDKYYQFGEKCLGPLLLGYSKWLLDNFRKEDIHKVYFFSRDGYLMKQAFDMLPDSNVNIKTFYLEVSRRSLRVPILWKNYSLKNLLTMLTPSMLIPLASVFDAVGLDVSNYLPLLYKYGFNRNSVIYRKDFLDNEQLKGMYLIICHYCINMVLTETP</sequence>
<accession>A0A3R6IK52</accession>
<comment type="caution">
    <text evidence="1">The sequence shown here is derived from an EMBL/GenBank/DDBJ whole genome shotgun (WGS) entry which is preliminary data.</text>
</comment>
<proteinExistence type="predicted"/>
<gene>
    <name evidence="1" type="ORF">DW079_13410</name>
</gene>
<evidence type="ECO:0000313" key="1">
    <source>
        <dbReference type="EMBL" id="RHK08059.1"/>
    </source>
</evidence>
<protein>
    <submittedName>
        <fullName evidence="1">Uncharacterized protein</fullName>
    </submittedName>
</protein>
<evidence type="ECO:0000313" key="2">
    <source>
        <dbReference type="Proteomes" id="UP000286211"/>
    </source>
</evidence>